<organism evidence="3 4">
    <name type="scientific">Niastella koreensis</name>
    <dbReference type="NCBI Taxonomy" id="354356"/>
    <lineage>
        <taxon>Bacteria</taxon>
        <taxon>Pseudomonadati</taxon>
        <taxon>Bacteroidota</taxon>
        <taxon>Chitinophagia</taxon>
        <taxon>Chitinophagales</taxon>
        <taxon>Chitinophagaceae</taxon>
        <taxon>Niastella</taxon>
    </lineage>
</organism>
<dbReference type="InterPro" id="IPR021309">
    <property type="entry name" value="YgaP-like_TM"/>
</dbReference>
<dbReference type="EMBL" id="LWBO01000084">
    <property type="protein sequence ID" value="OQP39104.1"/>
    <property type="molecule type" value="Genomic_DNA"/>
</dbReference>
<keyword evidence="1" id="KW-0812">Transmembrane</keyword>
<dbReference type="Gene3D" id="6.10.140.1340">
    <property type="match status" value="1"/>
</dbReference>
<reference evidence="3 4" key="1">
    <citation type="submission" date="2016-04" db="EMBL/GenBank/DDBJ databases">
        <authorList>
            <person name="Chen L."/>
            <person name="Zhuang W."/>
            <person name="Wang G."/>
        </authorList>
    </citation>
    <scope>NUCLEOTIDE SEQUENCE [LARGE SCALE GENOMIC DNA]</scope>
    <source>
        <strain evidence="4">GR20</strain>
    </source>
</reference>
<evidence type="ECO:0000259" key="2">
    <source>
        <dbReference type="Pfam" id="PF11127"/>
    </source>
</evidence>
<feature type="transmembrane region" description="Helical" evidence="1">
    <location>
        <begin position="12"/>
        <end position="30"/>
    </location>
</feature>
<accession>A0ABX3NQK5</accession>
<dbReference type="RefSeq" id="WP_014217134.1">
    <property type="nucleotide sequence ID" value="NZ_LWBO01000084.1"/>
</dbReference>
<keyword evidence="1" id="KW-1133">Transmembrane helix</keyword>
<evidence type="ECO:0000313" key="3">
    <source>
        <dbReference type="EMBL" id="OQP39104.1"/>
    </source>
</evidence>
<gene>
    <name evidence="3" type="ORF">A4D02_17360</name>
</gene>
<feature type="domain" description="Inner membrane protein YgaP-like transmembrane" evidence="2">
    <location>
        <begin position="2"/>
        <end position="55"/>
    </location>
</feature>
<comment type="caution">
    <text evidence="3">The sequence shown here is derived from an EMBL/GenBank/DDBJ whole genome shotgun (WGS) entry which is preliminary data.</text>
</comment>
<keyword evidence="4" id="KW-1185">Reference proteome</keyword>
<evidence type="ECO:0000313" key="4">
    <source>
        <dbReference type="Proteomes" id="UP000192277"/>
    </source>
</evidence>
<dbReference type="Proteomes" id="UP000192277">
    <property type="component" value="Unassembled WGS sequence"/>
</dbReference>
<proteinExistence type="predicted"/>
<dbReference type="Pfam" id="PF11127">
    <property type="entry name" value="YgaP-like_TM"/>
    <property type="match status" value="1"/>
</dbReference>
<keyword evidence="1" id="KW-0472">Membrane</keyword>
<evidence type="ECO:0000256" key="1">
    <source>
        <dbReference type="SAM" id="Phobius"/>
    </source>
</evidence>
<sequence>MKERIVRFVAGLLVLTGLMLGLFVDLHWLYLDAFVGLNLLQSSITKFCPLELILDKLGVKGIGQQLNPDR</sequence>
<protein>
    <recommendedName>
        <fullName evidence="2">Inner membrane protein YgaP-like transmembrane domain-containing protein</fullName>
    </recommendedName>
</protein>
<name>A0ABX3NQK5_9BACT</name>